<evidence type="ECO:0000313" key="3">
    <source>
        <dbReference type="EMBL" id="ASB40248.1"/>
    </source>
</evidence>
<dbReference type="InterPro" id="IPR008756">
    <property type="entry name" value="Peptidase_M56"/>
</dbReference>
<evidence type="ECO:0000259" key="2">
    <source>
        <dbReference type="Pfam" id="PF05569"/>
    </source>
</evidence>
<dbReference type="Proteomes" id="UP000596035">
    <property type="component" value="Chromosome"/>
</dbReference>
<accession>A0A1Z2XP86</accession>
<reference evidence="5" key="2">
    <citation type="submission" date="2017-05" db="EMBL/GenBank/DDBJ databases">
        <title>Improved OligoMM genomes.</title>
        <authorList>
            <person name="Garzetti D."/>
        </authorList>
    </citation>
    <scope>NUCLEOTIDE SEQUENCE [LARGE SCALE GENOMIC DNA]</scope>
    <source>
        <strain evidence="5">KB18</strain>
    </source>
</reference>
<dbReference type="AlphaFoldDB" id="A0A1Z2XP86"/>
<dbReference type="CDD" id="cd07341">
    <property type="entry name" value="M56_BlaR1_MecR1_like"/>
    <property type="match status" value="1"/>
</dbReference>
<evidence type="ECO:0000313" key="4">
    <source>
        <dbReference type="EMBL" id="QQR29538.1"/>
    </source>
</evidence>
<feature type="transmembrane region" description="Helical" evidence="1">
    <location>
        <begin position="37"/>
        <end position="61"/>
    </location>
</feature>
<protein>
    <submittedName>
        <fullName evidence="4">M56 family metallopeptidase</fullName>
    </submittedName>
</protein>
<dbReference type="RefSeq" id="WP_066534382.1">
    <property type="nucleotide sequence ID" value="NZ_CP065321.1"/>
</dbReference>
<dbReference type="Proteomes" id="UP000196710">
    <property type="component" value="Chromosome"/>
</dbReference>
<feature type="domain" description="Peptidase M56" evidence="2">
    <location>
        <begin position="89"/>
        <end position="275"/>
    </location>
</feature>
<evidence type="ECO:0000313" key="5">
    <source>
        <dbReference type="Proteomes" id="UP000196710"/>
    </source>
</evidence>
<dbReference type="PANTHER" id="PTHR34978:SF3">
    <property type="entry name" value="SLR0241 PROTEIN"/>
    <property type="match status" value="1"/>
</dbReference>
<reference evidence="4 6" key="3">
    <citation type="submission" date="2020-11" db="EMBL/GenBank/DDBJ databases">
        <title>Closed and high quality bacterial genomes of the OMM12 community.</title>
        <authorList>
            <person name="Marbouty M."/>
            <person name="Lamy-Besnier Q."/>
            <person name="Debarbieux L."/>
            <person name="Koszul R."/>
        </authorList>
    </citation>
    <scope>NUCLEOTIDE SEQUENCE [LARGE SCALE GENOMIC DNA]</scope>
    <source>
        <strain evidence="4 6">KB18</strain>
    </source>
</reference>
<keyword evidence="1" id="KW-1133">Transmembrane helix</keyword>
<organism evidence="4 6">
    <name type="scientific">Acutalibacter muris</name>
    <dbReference type="NCBI Taxonomy" id="1796620"/>
    <lineage>
        <taxon>Bacteria</taxon>
        <taxon>Bacillati</taxon>
        <taxon>Bacillota</taxon>
        <taxon>Clostridia</taxon>
        <taxon>Eubacteriales</taxon>
        <taxon>Acutalibacteraceae</taxon>
        <taxon>Acutalibacter</taxon>
    </lineage>
</organism>
<keyword evidence="5" id="KW-1185">Reference proteome</keyword>
<proteinExistence type="predicted"/>
<feature type="transmembrane region" description="Helical" evidence="1">
    <location>
        <begin position="300"/>
        <end position="319"/>
    </location>
</feature>
<reference evidence="3" key="1">
    <citation type="journal article" date="2017" name="Genome Announc.">
        <title>High-Quality Whole-Genome Sequences of the Oligo-Mouse-Microbiota Bacterial Community.</title>
        <authorList>
            <person name="Garzetti D."/>
            <person name="Brugiroux S."/>
            <person name="Bunk B."/>
            <person name="Pukall R."/>
            <person name="McCoy K.D."/>
            <person name="Macpherson A.J."/>
            <person name="Stecher B."/>
        </authorList>
    </citation>
    <scope>NUCLEOTIDE SEQUENCE</scope>
    <source>
        <strain evidence="3">KB18</strain>
    </source>
</reference>
<sequence length="385" mass="44166">MSISLFSFLMSVMFSTVFILGIHVLRNRPFFLKSFEVHTLLTLYGLCLFRMVVVIELPFTIPVGLRGAFSRVYDRVRQFQMPVGKEDIELTAFLCCIWAVVAGVLFTRFIWRDHAVKKELALCHRNENKDAERALSKAMAVSSRKLPVNVCVCGSIDIPMGLGLFHKWIYLPDEKFAKEELYYIMMHEYTHFCNRDGVVKLLTMLFCCVFWWNPAVYILKKDVSQILEIKCDVYATQSFTKKERLEYLLTILRVLKGNPAPGNSPSPLTATGLISRTKGDNTKERFELIMKAANQVKWKYQAILLSCSMVLLVLSYSFVLQPAFDPPVEDIFTDESTVEWDSEDVYILQHSDMTYSLVLGNGEKCPISDPVLQFYIDAGTTIRKE</sequence>
<dbReference type="EMBL" id="CP021422">
    <property type="protein sequence ID" value="ASB40248.1"/>
    <property type="molecule type" value="Genomic_DNA"/>
</dbReference>
<evidence type="ECO:0000256" key="1">
    <source>
        <dbReference type="SAM" id="Phobius"/>
    </source>
</evidence>
<dbReference type="KEGG" id="amur:ADH66_06005"/>
<dbReference type="EMBL" id="CP065321">
    <property type="protein sequence ID" value="QQR29538.1"/>
    <property type="molecule type" value="Genomic_DNA"/>
</dbReference>
<feature type="transmembrane region" description="Helical" evidence="1">
    <location>
        <begin position="6"/>
        <end position="25"/>
    </location>
</feature>
<keyword evidence="1" id="KW-0812">Transmembrane</keyword>
<name>A0A1Z2XP86_9FIRM</name>
<gene>
    <name evidence="3" type="ORF">ADH66_06005</name>
    <name evidence="4" type="ORF">I5Q82_16100</name>
</gene>
<dbReference type="InterPro" id="IPR052173">
    <property type="entry name" value="Beta-lactam_resp_regulator"/>
</dbReference>
<dbReference type="Pfam" id="PF05569">
    <property type="entry name" value="Peptidase_M56"/>
    <property type="match status" value="1"/>
</dbReference>
<keyword evidence="1" id="KW-0472">Membrane</keyword>
<feature type="transmembrane region" description="Helical" evidence="1">
    <location>
        <begin position="198"/>
        <end position="219"/>
    </location>
</feature>
<feature type="transmembrane region" description="Helical" evidence="1">
    <location>
        <begin position="90"/>
        <end position="111"/>
    </location>
</feature>
<evidence type="ECO:0000313" key="6">
    <source>
        <dbReference type="Proteomes" id="UP000596035"/>
    </source>
</evidence>
<dbReference type="PANTHER" id="PTHR34978">
    <property type="entry name" value="POSSIBLE SENSOR-TRANSDUCER PROTEIN BLAR"/>
    <property type="match status" value="1"/>
</dbReference>